<feature type="compositionally biased region" description="Basic and acidic residues" evidence="2">
    <location>
        <begin position="42"/>
        <end position="57"/>
    </location>
</feature>
<protein>
    <submittedName>
        <fullName evidence="3">Slowpoke-binding protein</fullName>
    </submittedName>
</protein>
<sequence length="1158" mass="128793">MSQSPDEDESATSARTKWRITLFNLYKQSGREEAAKELLGHDHFNRRDPRINYDKWPRKIRPPPLPTLEELAELQPSLPSSPGSPLPRIPSWGHIAAGGGASRPPDASDAAGRPPAVPMTEQQRSAVASQAAASLCQQYLARSERYRLIQPLNDLGCRSNKHWFLVHDQLVKTERLLTITSVTHRPALLQQSDRVKTLRDRLTRAKHPYLLPVLDVDLLDLPQGYPAVVVITPCSHSGSLRDILYKCAWDRDWSEKYDRPPAERLRLPVSQVRRLALQLVEAILHLRRSGIALSFGHLHAGNVIVQNGVARLSDLEASLLEYSPSDCSMNLPGSDVLCIGSLMYEMVAGRLPGPRGPTAADLAQLDDETRSQLGPVLEFIFDNPGGHEPGLDVLPHLEFFRDVHLRELARRPPRLLKRPPRVFSEQFEAYVARETERCANATSEEKFQIHREVFQYTIEQFGEHRQVLCDIKMQYDNAVKRRDETIHQLQETNRHLVTEAELHARRLKSAQVTAQKEVETLKLTQAQMRHQMALLTDQKQKIAKELEEVREALFVERRRYREEHEAHQMAQSDLTELTQRYDNLLKRLNSRPPPSDTKATSNADDPIVLRVALNKCREELSAVSARLVVMETSYTEVVPLRELKLARAETEQVRAEGEERLAALQQVLQQERETEVFRTPRPDWNRAAAYVPGGETEWGPLRASLPSCDVMQVLLDQLSAPGPDIFTGLRILDSDQLSAPGPDTFAGLVGIRGPLGSCLWQDRTRSLDCLEDTGQLSTPGPDTSSVRALDWFPFSWTEWIYSFHYALERLTADDPQHLLLGLVDGAGTGPHTDTGTPAEEPVGAPPPPQPAQPPPPPPPPPPPSRPQPGSGAPRPSVAVAQGRPSIPAGGAGSVAEKLQQMLDQRQARLSVSSGPSERSAGTPATAPPSGQTQVDSSGADTRGASAPAAQPPVPPEQQNRRIQLFWNILYGKQHESVYTRNRNALLQLRKEFSVADADKQGTVLYDSLGRIISEAYFSIKTDEEIQRLVLAAAFGRTELEPGHVPPVTNVNYARFLDMCRETDSAFLQEFYQQMDRASAVYIDQLTELLNDGDVIQKSILTQAVTTLTPDIADAELQRICAWVCPADGQALSLEECIDRLKGLPLPPERTAAAGDDAV</sequence>
<feature type="compositionally biased region" description="Polar residues" evidence="2">
    <location>
        <begin position="928"/>
        <end position="939"/>
    </location>
</feature>
<gene>
    <name evidence="3" type="primary">Slob_1</name>
    <name evidence="3" type="ORF">FJT64_010093</name>
</gene>
<dbReference type="PANTHER" id="PTHR45691">
    <property type="entry name" value="PROTEIN DIAPHANOUS"/>
    <property type="match status" value="1"/>
</dbReference>
<feature type="region of interest" description="Disordered" evidence="2">
    <location>
        <begin position="42"/>
        <end position="123"/>
    </location>
</feature>
<dbReference type="GO" id="GO:0030041">
    <property type="term" value="P:actin filament polymerization"/>
    <property type="evidence" value="ECO:0007669"/>
    <property type="project" value="TreeGrafter"/>
</dbReference>
<feature type="compositionally biased region" description="Pro residues" evidence="2">
    <location>
        <begin position="843"/>
        <end position="866"/>
    </location>
</feature>
<proteinExistence type="predicted"/>
<organism evidence="3 4">
    <name type="scientific">Amphibalanus amphitrite</name>
    <name type="common">Striped barnacle</name>
    <name type="synonym">Balanus amphitrite</name>
    <dbReference type="NCBI Taxonomy" id="1232801"/>
    <lineage>
        <taxon>Eukaryota</taxon>
        <taxon>Metazoa</taxon>
        <taxon>Ecdysozoa</taxon>
        <taxon>Arthropoda</taxon>
        <taxon>Crustacea</taxon>
        <taxon>Multicrustacea</taxon>
        <taxon>Cirripedia</taxon>
        <taxon>Thoracica</taxon>
        <taxon>Thoracicalcarea</taxon>
        <taxon>Balanomorpha</taxon>
        <taxon>Balanoidea</taxon>
        <taxon>Balanidae</taxon>
        <taxon>Amphibalaninae</taxon>
        <taxon>Amphibalanus</taxon>
    </lineage>
</organism>
<keyword evidence="1" id="KW-0175">Coiled coil</keyword>
<feature type="compositionally biased region" description="Low complexity" evidence="2">
    <location>
        <begin position="867"/>
        <end position="876"/>
    </location>
</feature>
<dbReference type="GO" id="GO:0005884">
    <property type="term" value="C:actin filament"/>
    <property type="evidence" value="ECO:0007669"/>
    <property type="project" value="TreeGrafter"/>
</dbReference>
<dbReference type="SUPFAM" id="SSF56112">
    <property type="entry name" value="Protein kinase-like (PK-like)"/>
    <property type="match status" value="1"/>
</dbReference>
<feature type="compositionally biased region" description="Low complexity" evidence="2">
    <location>
        <begin position="67"/>
        <end position="81"/>
    </location>
</feature>
<dbReference type="EMBL" id="VIIS01001852">
    <property type="protein sequence ID" value="KAF0291842.1"/>
    <property type="molecule type" value="Genomic_DNA"/>
</dbReference>
<evidence type="ECO:0000256" key="2">
    <source>
        <dbReference type="SAM" id="MobiDB-lite"/>
    </source>
</evidence>
<dbReference type="InterPro" id="IPR011009">
    <property type="entry name" value="Kinase-like_dom_sf"/>
</dbReference>
<evidence type="ECO:0000256" key="1">
    <source>
        <dbReference type="SAM" id="Coils"/>
    </source>
</evidence>
<keyword evidence="4" id="KW-1185">Reference proteome</keyword>
<dbReference type="PANTHER" id="PTHR45691:SF1">
    <property type="entry name" value="FH2 DOMAIN-CONTAINING PROTEIN 1-RELATED"/>
    <property type="match status" value="1"/>
</dbReference>
<feature type="coiled-coil region" evidence="1">
    <location>
        <begin position="640"/>
        <end position="674"/>
    </location>
</feature>
<evidence type="ECO:0000313" key="4">
    <source>
        <dbReference type="Proteomes" id="UP000440578"/>
    </source>
</evidence>
<dbReference type="Proteomes" id="UP000440578">
    <property type="component" value="Unassembled WGS sequence"/>
</dbReference>
<comment type="caution">
    <text evidence="3">The sequence shown here is derived from an EMBL/GenBank/DDBJ whole genome shotgun (WGS) entry which is preliminary data.</text>
</comment>
<feature type="region of interest" description="Disordered" evidence="2">
    <location>
        <begin position="823"/>
        <end position="958"/>
    </location>
</feature>
<feature type="compositionally biased region" description="Polar residues" evidence="2">
    <location>
        <begin position="901"/>
        <end position="916"/>
    </location>
</feature>
<dbReference type="OrthoDB" id="261426at2759"/>
<dbReference type="InterPro" id="IPR051412">
    <property type="entry name" value="Formin_Homology_Diaphanous_sf"/>
</dbReference>
<dbReference type="SUPFAM" id="SSF101447">
    <property type="entry name" value="Formin homology 2 domain (FH2 domain)"/>
    <property type="match status" value="1"/>
</dbReference>
<reference evidence="3 4" key="1">
    <citation type="submission" date="2019-07" db="EMBL/GenBank/DDBJ databases">
        <title>Draft genome assembly of a fouling barnacle, Amphibalanus amphitrite (Darwin, 1854): The first reference genome for Thecostraca.</title>
        <authorList>
            <person name="Kim W."/>
        </authorList>
    </citation>
    <scope>NUCLEOTIDE SEQUENCE [LARGE SCALE GENOMIC DNA]</scope>
    <source>
        <strain evidence="3">SNU_AA5</strain>
        <tissue evidence="3">Soma without cirri and trophi</tissue>
    </source>
</reference>
<dbReference type="Gene3D" id="1.10.510.10">
    <property type="entry name" value="Transferase(Phosphotransferase) domain 1"/>
    <property type="match status" value="1"/>
</dbReference>
<feature type="coiled-coil region" evidence="1">
    <location>
        <begin position="532"/>
        <end position="587"/>
    </location>
</feature>
<dbReference type="EMBL" id="VIIS01001852">
    <property type="protein sequence ID" value="KAF0291843.1"/>
    <property type="molecule type" value="Genomic_DNA"/>
</dbReference>
<evidence type="ECO:0000313" key="3">
    <source>
        <dbReference type="EMBL" id="KAF0291842.1"/>
    </source>
</evidence>
<name>A0A6A4VME8_AMPAM</name>
<accession>A0A6A4VME8</accession>
<dbReference type="AlphaFoldDB" id="A0A6A4VME8"/>